<proteinExistence type="predicted"/>
<dbReference type="Proteomes" id="UP000735302">
    <property type="component" value="Unassembled WGS sequence"/>
</dbReference>
<feature type="compositionally biased region" description="Basic residues" evidence="1">
    <location>
        <begin position="18"/>
        <end position="32"/>
    </location>
</feature>
<name>A0AAV3ZUK3_9GAST</name>
<feature type="region of interest" description="Disordered" evidence="1">
    <location>
        <begin position="1"/>
        <end position="52"/>
    </location>
</feature>
<gene>
    <name evidence="2" type="ORF">PoB_002602000</name>
</gene>
<dbReference type="AlphaFoldDB" id="A0AAV3ZUK3"/>
<accession>A0AAV3ZUK3</accession>
<dbReference type="EMBL" id="BLXT01003003">
    <property type="protein sequence ID" value="GFN99514.1"/>
    <property type="molecule type" value="Genomic_DNA"/>
</dbReference>
<evidence type="ECO:0008006" key="4">
    <source>
        <dbReference type="Google" id="ProtNLM"/>
    </source>
</evidence>
<evidence type="ECO:0000256" key="1">
    <source>
        <dbReference type="SAM" id="MobiDB-lite"/>
    </source>
</evidence>
<protein>
    <recommendedName>
        <fullName evidence="4">Histone H2A</fullName>
    </recommendedName>
</protein>
<sequence>MSGFPAIRQVRAPGVGKGRGKGGRRARTRHGKISADLRAGSRYPPTPRKQDWAKYQVTSGGAQTRDRRAPVFLRQVRLSPGLAIELINKIKHVGSTAKSIVFAPKHPALPSWPACDCEDQF</sequence>
<organism evidence="2 3">
    <name type="scientific">Plakobranchus ocellatus</name>
    <dbReference type="NCBI Taxonomy" id="259542"/>
    <lineage>
        <taxon>Eukaryota</taxon>
        <taxon>Metazoa</taxon>
        <taxon>Spiralia</taxon>
        <taxon>Lophotrochozoa</taxon>
        <taxon>Mollusca</taxon>
        <taxon>Gastropoda</taxon>
        <taxon>Heterobranchia</taxon>
        <taxon>Euthyneura</taxon>
        <taxon>Panpulmonata</taxon>
        <taxon>Sacoglossa</taxon>
        <taxon>Placobranchoidea</taxon>
        <taxon>Plakobranchidae</taxon>
        <taxon>Plakobranchus</taxon>
    </lineage>
</organism>
<reference evidence="2 3" key="1">
    <citation type="journal article" date="2021" name="Elife">
        <title>Chloroplast acquisition without the gene transfer in kleptoplastic sea slugs, Plakobranchus ocellatus.</title>
        <authorList>
            <person name="Maeda T."/>
            <person name="Takahashi S."/>
            <person name="Yoshida T."/>
            <person name="Shimamura S."/>
            <person name="Takaki Y."/>
            <person name="Nagai Y."/>
            <person name="Toyoda A."/>
            <person name="Suzuki Y."/>
            <person name="Arimoto A."/>
            <person name="Ishii H."/>
            <person name="Satoh N."/>
            <person name="Nishiyama T."/>
            <person name="Hasebe M."/>
            <person name="Maruyama T."/>
            <person name="Minagawa J."/>
            <person name="Obokata J."/>
            <person name="Shigenobu S."/>
        </authorList>
    </citation>
    <scope>NUCLEOTIDE SEQUENCE [LARGE SCALE GENOMIC DNA]</scope>
</reference>
<comment type="caution">
    <text evidence="2">The sequence shown here is derived from an EMBL/GenBank/DDBJ whole genome shotgun (WGS) entry which is preliminary data.</text>
</comment>
<evidence type="ECO:0000313" key="2">
    <source>
        <dbReference type="EMBL" id="GFN99514.1"/>
    </source>
</evidence>
<keyword evidence="3" id="KW-1185">Reference proteome</keyword>
<evidence type="ECO:0000313" key="3">
    <source>
        <dbReference type="Proteomes" id="UP000735302"/>
    </source>
</evidence>